<evidence type="ECO:0000313" key="2">
    <source>
        <dbReference type="Proteomes" id="UP000008021"/>
    </source>
</evidence>
<dbReference type="EnsemblPlants" id="OMERI03G27790.1">
    <property type="protein sequence ID" value="OMERI03G27790.1"/>
    <property type="gene ID" value="OMERI03G27790"/>
</dbReference>
<dbReference type="HOGENOM" id="CLU_931833_0_0_1"/>
<evidence type="ECO:0000313" key="1">
    <source>
        <dbReference type="EnsemblPlants" id="OMERI03G27790.1"/>
    </source>
</evidence>
<proteinExistence type="predicted"/>
<reference evidence="1" key="1">
    <citation type="submission" date="2015-04" db="UniProtKB">
        <authorList>
            <consortium name="EnsemblPlants"/>
        </authorList>
    </citation>
    <scope>IDENTIFICATION</scope>
</reference>
<keyword evidence="2" id="KW-1185">Reference proteome</keyword>
<protein>
    <submittedName>
        <fullName evidence="1">Uncharacterized protein</fullName>
    </submittedName>
</protein>
<dbReference type="Gramene" id="OMERI03G27790.1">
    <property type="protein sequence ID" value="OMERI03G27790.1"/>
    <property type="gene ID" value="OMERI03G27790"/>
</dbReference>
<reference evidence="1" key="2">
    <citation type="submission" date="2018-05" db="EMBL/GenBank/DDBJ databases">
        <title>OmerRS3 (Oryza meridionalis Reference Sequence Version 3).</title>
        <authorList>
            <person name="Zhang J."/>
            <person name="Kudrna D."/>
            <person name="Lee S."/>
            <person name="Talag J."/>
            <person name="Welchert J."/>
            <person name="Wing R.A."/>
        </authorList>
    </citation>
    <scope>NUCLEOTIDE SEQUENCE [LARGE SCALE GENOMIC DNA]</scope>
    <source>
        <strain evidence="1">cv. OR44</strain>
    </source>
</reference>
<dbReference type="AlphaFoldDB" id="A0A0E0D5D6"/>
<organism evidence="1">
    <name type="scientific">Oryza meridionalis</name>
    <dbReference type="NCBI Taxonomy" id="40149"/>
    <lineage>
        <taxon>Eukaryota</taxon>
        <taxon>Viridiplantae</taxon>
        <taxon>Streptophyta</taxon>
        <taxon>Embryophyta</taxon>
        <taxon>Tracheophyta</taxon>
        <taxon>Spermatophyta</taxon>
        <taxon>Magnoliopsida</taxon>
        <taxon>Liliopsida</taxon>
        <taxon>Poales</taxon>
        <taxon>Poaceae</taxon>
        <taxon>BOP clade</taxon>
        <taxon>Oryzoideae</taxon>
        <taxon>Oryzeae</taxon>
        <taxon>Oryzinae</taxon>
        <taxon>Oryza</taxon>
    </lineage>
</organism>
<sequence length="299" mass="32261">MAATDWSNVSGCRPVTDSRCSTVFHPIGVCTLPACSISSFTMHSEMPSQQVSRISLSSFHIRLIYLNTNSSAIRSPLPPPESNLTAILNSATIAFSANGHGEKSGSWDTTAKQSCSCGQNVVKRCTFSDDTSTMRSQQKPTVSSSSTGVLNFFPLPPPAKMSARPRFCTDSSGSFSLSVKMLPIRHCWMILRLFSNSLPTDNSGSPPASRDRNCQNRPIMPDTCLLVPAPRCDDGKMTPDSDLARCPSRSVLLLTALAPPSWSTTDGGSSLKRLSLSRQSTTFFHAARTEALDDSKAMI</sequence>
<name>A0A0E0D5D6_9ORYZ</name>
<accession>A0A0E0D5D6</accession>
<dbReference type="Proteomes" id="UP000008021">
    <property type="component" value="Chromosome 3"/>
</dbReference>